<protein>
    <recommendedName>
        <fullName evidence="3">RiboL-PSP-HEPN domain-containing protein</fullName>
    </recommendedName>
</protein>
<accession>A0ABW1C3Q3</accession>
<evidence type="ECO:0008006" key="3">
    <source>
        <dbReference type="Google" id="ProtNLM"/>
    </source>
</evidence>
<comment type="caution">
    <text evidence="1">The sequence shown here is derived from an EMBL/GenBank/DDBJ whole genome shotgun (WGS) entry which is preliminary data.</text>
</comment>
<organism evidence="1 2">
    <name type="scientific">Nonomuraea harbinensis</name>
    <dbReference type="NCBI Taxonomy" id="1286938"/>
    <lineage>
        <taxon>Bacteria</taxon>
        <taxon>Bacillati</taxon>
        <taxon>Actinomycetota</taxon>
        <taxon>Actinomycetes</taxon>
        <taxon>Streptosporangiales</taxon>
        <taxon>Streptosporangiaceae</taxon>
        <taxon>Nonomuraea</taxon>
    </lineage>
</organism>
<dbReference type="EMBL" id="JBHSNW010000024">
    <property type="protein sequence ID" value="MFC5820258.1"/>
    <property type="molecule type" value="Genomic_DNA"/>
</dbReference>
<gene>
    <name evidence="1" type="ORF">ACFPUY_34605</name>
</gene>
<name>A0ABW1C3Q3_9ACTN</name>
<keyword evidence="2" id="KW-1185">Reference proteome</keyword>
<reference evidence="2" key="1">
    <citation type="journal article" date="2019" name="Int. J. Syst. Evol. Microbiol.">
        <title>The Global Catalogue of Microorganisms (GCM) 10K type strain sequencing project: providing services to taxonomists for standard genome sequencing and annotation.</title>
        <authorList>
            <consortium name="The Broad Institute Genomics Platform"/>
            <consortium name="The Broad Institute Genome Sequencing Center for Infectious Disease"/>
            <person name="Wu L."/>
            <person name="Ma J."/>
        </authorList>
    </citation>
    <scope>NUCLEOTIDE SEQUENCE [LARGE SCALE GENOMIC DNA]</scope>
    <source>
        <strain evidence="2">CGMCC 4.7106</strain>
    </source>
</reference>
<dbReference type="Proteomes" id="UP001596096">
    <property type="component" value="Unassembled WGS sequence"/>
</dbReference>
<dbReference type="RefSeq" id="WP_219545545.1">
    <property type="nucleotide sequence ID" value="NZ_JAHKRN010000016.1"/>
</dbReference>
<sequence>MSSTRYKDFVKEIERARDLVGLGQSLSSLTQGRVGGEDLYRSALVHCVAALDSYIHGVVLDRAVDILMMRSSAGSGGKVGLPFVAIGQIFTAARSGEASMEIVARSIIAERLALETYQRPDDIGSALAMVGISKIWSIAFAGEAGQRKIDLGLVVSRRNRIVHQCDLDPLNPGSITPLSDIDALASITTIEEIVTGIDKAV</sequence>
<evidence type="ECO:0000313" key="2">
    <source>
        <dbReference type="Proteomes" id="UP001596096"/>
    </source>
</evidence>
<proteinExistence type="predicted"/>
<evidence type="ECO:0000313" key="1">
    <source>
        <dbReference type="EMBL" id="MFC5820258.1"/>
    </source>
</evidence>